<feature type="transmembrane region" description="Helical" evidence="1">
    <location>
        <begin position="114"/>
        <end position="138"/>
    </location>
</feature>
<name>W4HIJ3_9RHOB</name>
<protein>
    <recommendedName>
        <fullName evidence="4">Tellurium resistance protein</fullName>
    </recommendedName>
</protein>
<feature type="transmembrane region" description="Helical" evidence="1">
    <location>
        <begin position="35"/>
        <end position="53"/>
    </location>
</feature>
<feature type="transmembrane region" description="Helical" evidence="1">
    <location>
        <begin position="65"/>
        <end position="89"/>
    </location>
</feature>
<keyword evidence="1" id="KW-1133">Transmembrane helix</keyword>
<reference evidence="2 3" key="1">
    <citation type="journal article" date="2014" name="Antonie Van Leeuwenhoek">
        <title>Roseivivax atlanticus sp. nov., isolated from surface seawater of the Atlantic Ocean.</title>
        <authorList>
            <person name="Li G."/>
            <person name="Lai Q."/>
            <person name="Liu X."/>
            <person name="Sun F."/>
            <person name="Shao Z."/>
        </authorList>
    </citation>
    <scope>NUCLEOTIDE SEQUENCE [LARGE SCALE GENOMIC DNA]</scope>
    <source>
        <strain evidence="2 3">22II-s10s</strain>
    </source>
</reference>
<evidence type="ECO:0008006" key="4">
    <source>
        <dbReference type="Google" id="ProtNLM"/>
    </source>
</evidence>
<keyword evidence="1" id="KW-0812">Transmembrane</keyword>
<dbReference type="EMBL" id="AQQW01000010">
    <property type="protein sequence ID" value="ETW11815.1"/>
    <property type="molecule type" value="Genomic_DNA"/>
</dbReference>
<dbReference type="eggNOG" id="ENOG5032RSE">
    <property type="taxonomic scope" value="Bacteria"/>
</dbReference>
<comment type="caution">
    <text evidence="2">The sequence shown here is derived from an EMBL/GenBank/DDBJ whole genome shotgun (WGS) entry which is preliminary data.</text>
</comment>
<gene>
    <name evidence="2" type="ORF">ATO8_16248</name>
</gene>
<dbReference type="OrthoDB" id="7869508at2"/>
<organism evidence="2 3">
    <name type="scientific">Roseivivax marinus</name>
    <dbReference type="NCBI Taxonomy" id="1379903"/>
    <lineage>
        <taxon>Bacteria</taxon>
        <taxon>Pseudomonadati</taxon>
        <taxon>Pseudomonadota</taxon>
        <taxon>Alphaproteobacteria</taxon>
        <taxon>Rhodobacterales</taxon>
        <taxon>Roseobacteraceae</taxon>
        <taxon>Roseivivax</taxon>
    </lineage>
</organism>
<dbReference type="STRING" id="1379903.ATO8_16248"/>
<dbReference type="Proteomes" id="UP000019063">
    <property type="component" value="Unassembled WGS sequence"/>
</dbReference>
<keyword evidence="1" id="KW-0472">Membrane</keyword>
<evidence type="ECO:0000313" key="3">
    <source>
        <dbReference type="Proteomes" id="UP000019063"/>
    </source>
</evidence>
<dbReference type="RefSeq" id="WP_043845975.1">
    <property type="nucleotide sequence ID" value="NZ_AQQW01000010.1"/>
</dbReference>
<proteinExistence type="predicted"/>
<dbReference type="InterPro" id="IPR047784">
    <property type="entry name" value="TrgA"/>
</dbReference>
<evidence type="ECO:0000256" key="1">
    <source>
        <dbReference type="SAM" id="Phobius"/>
    </source>
</evidence>
<evidence type="ECO:0000313" key="2">
    <source>
        <dbReference type="EMBL" id="ETW11815.1"/>
    </source>
</evidence>
<keyword evidence="3" id="KW-1185">Reference proteome</keyword>
<accession>W4HIJ3</accession>
<dbReference type="AlphaFoldDB" id="W4HIJ3"/>
<dbReference type="NCBIfam" id="NF033773">
    <property type="entry name" value="tellur_TrgA"/>
    <property type="match status" value="1"/>
</dbReference>
<sequence length="146" mass="15478">MPTAAKLIAGLLLAALAYAVSEMIKTLLPSGTDFGMFSYVNAVVGFLCGWRVIGTRVGRGWSAAVSNGFTGVVAMVVWCLAIHSFAVMVERSFEKRYKGAIEAIGAAFELMAEYAVLLTDPAVLGTLLLGALVAGYVAEVTDRHWS</sequence>